<dbReference type="SUPFAM" id="SSF75005">
    <property type="entry name" value="Arabinanase/levansucrase/invertase"/>
    <property type="match status" value="1"/>
</dbReference>
<sequence>MQRWQKLGLIYNRQHYQAVPLAHFIAPHIIRIFFSTRDLANQSLPCAIDYDLHQQKVVNEFKIEVPLGNLGMFDQNGIMPTALLDQGNELWMYYIGWNTGGSVPFRNAIGLLISKDGGHTFQKHAQGPLLDRCVYDPCFVASNCVLAEEGFYRMYYLSCVQWQAQPTGEVQHYYHIKYAESANGIDWKREGKVAIGFKNEYEYAISVPRVIKEAGRYKMWYSYRASAHTTTYRIGYAESVDGLDWVRKDELVGLDVSAEGWDSQMICYPEIFTFEHKRYMLYNGNEYGKSGIGLAVSL</sequence>
<accession>A1ZZB0</accession>
<dbReference type="RefSeq" id="WP_002705131.1">
    <property type="nucleotide sequence ID" value="NZ_AAWS01000075.1"/>
</dbReference>
<dbReference type="Proteomes" id="UP000004095">
    <property type="component" value="Unassembled WGS sequence"/>
</dbReference>
<evidence type="ECO:0000313" key="1">
    <source>
        <dbReference type="EMBL" id="EAY24262.1"/>
    </source>
</evidence>
<dbReference type="OrthoDB" id="9799605at2"/>
<dbReference type="Gene3D" id="2.115.10.20">
    <property type="entry name" value="Glycosyl hydrolase domain, family 43"/>
    <property type="match status" value="2"/>
</dbReference>
<protein>
    <recommendedName>
        <fullName evidence="3">Glycosyl hydrolase family 32 N-terminal domain-containing protein</fullName>
    </recommendedName>
</protein>
<dbReference type="InterPro" id="IPR023296">
    <property type="entry name" value="Glyco_hydro_beta-prop_sf"/>
</dbReference>
<name>A1ZZB0_MICM2</name>
<keyword evidence="2" id="KW-1185">Reference proteome</keyword>
<dbReference type="PANTHER" id="PTHR35279:SF1">
    <property type="entry name" value="ARABINANASE_LEVANSUCRASE_INVERTASE"/>
    <property type="match status" value="1"/>
</dbReference>
<dbReference type="eggNOG" id="COG1621">
    <property type="taxonomic scope" value="Bacteria"/>
</dbReference>
<evidence type="ECO:0008006" key="3">
    <source>
        <dbReference type="Google" id="ProtNLM"/>
    </source>
</evidence>
<proteinExistence type="predicted"/>
<comment type="caution">
    <text evidence="1">The sequence shown here is derived from an EMBL/GenBank/DDBJ whole genome shotgun (WGS) entry which is preliminary data.</text>
</comment>
<evidence type="ECO:0000313" key="2">
    <source>
        <dbReference type="Proteomes" id="UP000004095"/>
    </source>
</evidence>
<gene>
    <name evidence="1" type="ORF">M23134_03648</name>
</gene>
<dbReference type="EMBL" id="AAWS01000075">
    <property type="protein sequence ID" value="EAY24262.1"/>
    <property type="molecule type" value="Genomic_DNA"/>
</dbReference>
<dbReference type="AlphaFoldDB" id="A1ZZB0"/>
<reference evidence="1 2" key="1">
    <citation type="submission" date="2007-01" db="EMBL/GenBank/DDBJ databases">
        <authorList>
            <person name="Haygood M."/>
            <person name="Podell S."/>
            <person name="Anderson C."/>
            <person name="Hopkinson B."/>
            <person name="Roe K."/>
            <person name="Barbeau K."/>
            <person name="Gaasterland T."/>
            <person name="Ferriera S."/>
            <person name="Johnson J."/>
            <person name="Kravitz S."/>
            <person name="Beeson K."/>
            <person name="Sutton G."/>
            <person name="Rogers Y.-H."/>
            <person name="Friedman R."/>
            <person name="Frazier M."/>
            <person name="Venter J.C."/>
        </authorList>
    </citation>
    <scope>NUCLEOTIDE SEQUENCE [LARGE SCALE GENOMIC DNA]</scope>
    <source>
        <strain evidence="1 2">ATCC 23134</strain>
    </source>
</reference>
<organism evidence="1 2">
    <name type="scientific">Microscilla marina ATCC 23134</name>
    <dbReference type="NCBI Taxonomy" id="313606"/>
    <lineage>
        <taxon>Bacteria</taxon>
        <taxon>Pseudomonadati</taxon>
        <taxon>Bacteroidota</taxon>
        <taxon>Cytophagia</taxon>
        <taxon>Cytophagales</taxon>
        <taxon>Microscillaceae</taxon>
        <taxon>Microscilla</taxon>
    </lineage>
</organism>
<dbReference type="PANTHER" id="PTHR35279">
    <property type="match status" value="1"/>
</dbReference>